<reference evidence="3" key="3">
    <citation type="submission" date="2015-04" db="UniProtKB">
        <authorList>
            <consortium name="EnsemblPlants"/>
        </authorList>
    </citation>
    <scope>IDENTIFICATION</scope>
    <source>
        <strain evidence="3">cv. Jemalong A17</strain>
    </source>
</reference>
<protein>
    <recommendedName>
        <fullName evidence="5">Transmembrane protein</fullName>
    </recommendedName>
</protein>
<accession>A0A072TTW6</accession>
<proteinExistence type="predicted"/>
<organism evidence="2 4">
    <name type="scientific">Medicago truncatula</name>
    <name type="common">Barrel medic</name>
    <name type="synonym">Medicago tribuloides</name>
    <dbReference type="NCBI Taxonomy" id="3880"/>
    <lineage>
        <taxon>Eukaryota</taxon>
        <taxon>Viridiplantae</taxon>
        <taxon>Streptophyta</taxon>
        <taxon>Embryophyta</taxon>
        <taxon>Tracheophyta</taxon>
        <taxon>Spermatophyta</taxon>
        <taxon>Magnoliopsida</taxon>
        <taxon>eudicotyledons</taxon>
        <taxon>Gunneridae</taxon>
        <taxon>Pentapetalae</taxon>
        <taxon>rosids</taxon>
        <taxon>fabids</taxon>
        <taxon>Fabales</taxon>
        <taxon>Fabaceae</taxon>
        <taxon>Papilionoideae</taxon>
        <taxon>50 kb inversion clade</taxon>
        <taxon>NPAAA clade</taxon>
        <taxon>Hologalegina</taxon>
        <taxon>IRL clade</taxon>
        <taxon>Trifolieae</taxon>
        <taxon>Medicago</taxon>
    </lineage>
</organism>
<keyword evidence="1" id="KW-0732">Signal</keyword>
<feature type="chain" id="PRO_5014498971" description="Transmembrane protein" evidence="1">
    <location>
        <begin position="18"/>
        <end position="70"/>
    </location>
</feature>
<evidence type="ECO:0000313" key="4">
    <source>
        <dbReference type="Proteomes" id="UP000002051"/>
    </source>
</evidence>
<dbReference type="EnsemblPlants" id="KEH20954">
    <property type="protein sequence ID" value="KEH20954"/>
    <property type="gene ID" value="MTR_8g095675"/>
</dbReference>
<evidence type="ECO:0008006" key="5">
    <source>
        <dbReference type="Google" id="ProtNLM"/>
    </source>
</evidence>
<dbReference type="HOGENOM" id="CLU_2761696_0_0_1"/>
<reference evidence="2 4" key="1">
    <citation type="journal article" date="2011" name="Nature">
        <title>The Medicago genome provides insight into the evolution of rhizobial symbioses.</title>
        <authorList>
            <person name="Young N.D."/>
            <person name="Debelle F."/>
            <person name="Oldroyd G.E."/>
            <person name="Geurts R."/>
            <person name="Cannon S.B."/>
            <person name="Udvardi M.K."/>
            <person name="Benedito V.A."/>
            <person name="Mayer K.F."/>
            <person name="Gouzy J."/>
            <person name="Schoof H."/>
            <person name="Van de Peer Y."/>
            <person name="Proost S."/>
            <person name="Cook D.R."/>
            <person name="Meyers B.C."/>
            <person name="Spannagl M."/>
            <person name="Cheung F."/>
            <person name="De Mita S."/>
            <person name="Krishnakumar V."/>
            <person name="Gundlach H."/>
            <person name="Zhou S."/>
            <person name="Mudge J."/>
            <person name="Bharti A.K."/>
            <person name="Murray J.D."/>
            <person name="Naoumkina M.A."/>
            <person name="Rosen B."/>
            <person name="Silverstein K.A."/>
            <person name="Tang H."/>
            <person name="Rombauts S."/>
            <person name="Zhao P.X."/>
            <person name="Zhou P."/>
            <person name="Barbe V."/>
            <person name="Bardou P."/>
            <person name="Bechner M."/>
            <person name="Bellec A."/>
            <person name="Berger A."/>
            <person name="Berges H."/>
            <person name="Bidwell S."/>
            <person name="Bisseling T."/>
            <person name="Choisne N."/>
            <person name="Couloux A."/>
            <person name="Denny R."/>
            <person name="Deshpande S."/>
            <person name="Dai X."/>
            <person name="Doyle J.J."/>
            <person name="Dudez A.M."/>
            <person name="Farmer A.D."/>
            <person name="Fouteau S."/>
            <person name="Franken C."/>
            <person name="Gibelin C."/>
            <person name="Gish J."/>
            <person name="Goldstein S."/>
            <person name="Gonzalez A.J."/>
            <person name="Green P.J."/>
            <person name="Hallab A."/>
            <person name="Hartog M."/>
            <person name="Hua A."/>
            <person name="Humphray S.J."/>
            <person name="Jeong D.H."/>
            <person name="Jing Y."/>
            <person name="Jocker A."/>
            <person name="Kenton S.M."/>
            <person name="Kim D.J."/>
            <person name="Klee K."/>
            <person name="Lai H."/>
            <person name="Lang C."/>
            <person name="Lin S."/>
            <person name="Macmil S.L."/>
            <person name="Magdelenat G."/>
            <person name="Matthews L."/>
            <person name="McCorrison J."/>
            <person name="Monaghan E.L."/>
            <person name="Mun J.H."/>
            <person name="Najar F.Z."/>
            <person name="Nicholson C."/>
            <person name="Noirot C."/>
            <person name="O'Bleness M."/>
            <person name="Paule C.R."/>
            <person name="Poulain J."/>
            <person name="Prion F."/>
            <person name="Qin B."/>
            <person name="Qu C."/>
            <person name="Retzel E.F."/>
            <person name="Riddle C."/>
            <person name="Sallet E."/>
            <person name="Samain S."/>
            <person name="Samson N."/>
            <person name="Sanders I."/>
            <person name="Saurat O."/>
            <person name="Scarpelli C."/>
            <person name="Schiex T."/>
            <person name="Segurens B."/>
            <person name="Severin A.J."/>
            <person name="Sherrier D.J."/>
            <person name="Shi R."/>
            <person name="Sims S."/>
            <person name="Singer S.R."/>
            <person name="Sinharoy S."/>
            <person name="Sterck L."/>
            <person name="Viollet A."/>
            <person name="Wang B.B."/>
            <person name="Wang K."/>
            <person name="Wang M."/>
            <person name="Wang X."/>
            <person name="Warfsmann J."/>
            <person name="Weissenbach J."/>
            <person name="White D.D."/>
            <person name="White J.D."/>
            <person name="Wiley G.B."/>
            <person name="Wincker P."/>
            <person name="Xing Y."/>
            <person name="Yang L."/>
            <person name="Yao Z."/>
            <person name="Ying F."/>
            <person name="Zhai J."/>
            <person name="Zhou L."/>
            <person name="Zuber A."/>
            <person name="Denarie J."/>
            <person name="Dixon R.A."/>
            <person name="May G.D."/>
            <person name="Schwartz D.C."/>
            <person name="Rogers J."/>
            <person name="Quetier F."/>
            <person name="Town C.D."/>
            <person name="Roe B.A."/>
        </authorList>
    </citation>
    <scope>NUCLEOTIDE SEQUENCE [LARGE SCALE GENOMIC DNA]</scope>
    <source>
        <strain evidence="2">A17</strain>
        <strain evidence="3 4">cv. Jemalong A17</strain>
    </source>
</reference>
<sequence length="70" mass="8163">MINTFVIFSLICGNTDAHSVLERQSKKYSFRGSSPSRKKRCSSFSSPLFHLHIISINLEQQESQKNYRRK</sequence>
<name>A0A072TTW6_MEDTR</name>
<dbReference type="Proteomes" id="UP000002051">
    <property type="component" value="Chromosome 8"/>
</dbReference>
<gene>
    <name evidence="2" type="ordered locus">MTR_8g095675</name>
</gene>
<evidence type="ECO:0000256" key="1">
    <source>
        <dbReference type="SAM" id="SignalP"/>
    </source>
</evidence>
<evidence type="ECO:0000313" key="2">
    <source>
        <dbReference type="EMBL" id="KEH20954.1"/>
    </source>
</evidence>
<evidence type="ECO:0000313" key="3">
    <source>
        <dbReference type="EnsemblPlants" id="KEH20954"/>
    </source>
</evidence>
<dbReference type="AlphaFoldDB" id="A0A072TTW6"/>
<reference evidence="2 4" key="2">
    <citation type="journal article" date="2014" name="BMC Genomics">
        <title>An improved genome release (version Mt4.0) for the model legume Medicago truncatula.</title>
        <authorList>
            <person name="Tang H."/>
            <person name="Krishnakumar V."/>
            <person name="Bidwell S."/>
            <person name="Rosen B."/>
            <person name="Chan A."/>
            <person name="Zhou S."/>
            <person name="Gentzbittel L."/>
            <person name="Childs K.L."/>
            <person name="Yandell M."/>
            <person name="Gundlach H."/>
            <person name="Mayer K.F."/>
            <person name="Schwartz D.C."/>
            <person name="Town C.D."/>
        </authorList>
    </citation>
    <scope>GENOME REANNOTATION</scope>
    <source>
        <strain evidence="2">A17</strain>
        <strain evidence="3 4">cv. Jemalong A17</strain>
    </source>
</reference>
<feature type="signal peptide" evidence="1">
    <location>
        <begin position="1"/>
        <end position="17"/>
    </location>
</feature>
<keyword evidence="4" id="KW-1185">Reference proteome</keyword>
<dbReference type="EMBL" id="CM001224">
    <property type="protein sequence ID" value="KEH20954.1"/>
    <property type="molecule type" value="Genomic_DNA"/>
</dbReference>